<dbReference type="GO" id="GO:0016987">
    <property type="term" value="F:sigma factor activity"/>
    <property type="evidence" value="ECO:0007669"/>
    <property type="project" value="UniProtKB-KW"/>
</dbReference>
<gene>
    <name evidence="8" type="ORF">Raf01_66600</name>
</gene>
<evidence type="ECO:0000256" key="2">
    <source>
        <dbReference type="ARBA" id="ARBA00023015"/>
    </source>
</evidence>
<evidence type="ECO:0000256" key="5">
    <source>
        <dbReference type="ARBA" id="ARBA00023163"/>
    </source>
</evidence>
<evidence type="ECO:0000256" key="3">
    <source>
        <dbReference type="ARBA" id="ARBA00023082"/>
    </source>
</evidence>
<reference evidence="8" key="1">
    <citation type="submission" date="2021-01" db="EMBL/GenBank/DDBJ databases">
        <title>Whole genome shotgun sequence of Rugosimonospora africana NBRC 104875.</title>
        <authorList>
            <person name="Komaki H."/>
            <person name="Tamura T."/>
        </authorList>
    </citation>
    <scope>NUCLEOTIDE SEQUENCE</scope>
    <source>
        <strain evidence="8">NBRC 104875</strain>
    </source>
</reference>
<dbReference type="InterPro" id="IPR014325">
    <property type="entry name" value="RNA_pol_sigma-E_actinobac"/>
</dbReference>
<dbReference type="NCBIfam" id="TIGR02983">
    <property type="entry name" value="SigE-fam_strep"/>
    <property type="match status" value="1"/>
</dbReference>
<dbReference type="Proteomes" id="UP000642748">
    <property type="component" value="Unassembled WGS sequence"/>
</dbReference>
<dbReference type="GO" id="GO:0003677">
    <property type="term" value="F:DNA binding"/>
    <property type="evidence" value="ECO:0007669"/>
    <property type="project" value="UniProtKB-KW"/>
</dbReference>
<dbReference type="GO" id="GO:0006352">
    <property type="term" value="P:DNA-templated transcription initiation"/>
    <property type="evidence" value="ECO:0007669"/>
    <property type="project" value="InterPro"/>
</dbReference>
<dbReference type="AlphaFoldDB" id="A0A8J3QZ08"/>
<proteinExistence type="inferred from homology"/>
<dbReference type="Pfam" id="PF04542">
    <property type="entry name" value="Sigma70_r2"/>
    <property type="match status" value="1"/>
</dbReference>
<feature type="domain" description="RNA polymerase sigma-70 region 2" evidence="6">
    <location>
        <begin position="19"/>
        <end position="81"/>
    </location>
</feature>
<dbReference type="InterPro" id="IPR039425">
    <property type="entry name" value="RNA_pol_sigma-70-like"/>
</dbReference>
<evidence type="ECO:0000256" key="1">
    <source>
        <dbReference type="ARBA" id="ARBA00010641"/>
    </source>
</evidence>
<dbReference type="InterPro" id="IPR007627">
    <property type="entry name" value="RNA_pol_sigma70_r2"/>
</dbReference>
<comment type="caution">
    <text evidence="8">The sequence shown here is derived from an EMBL/GenBank/DDBJ whole genome shotgun (WGS) entry which is preliminary data.</text>
</comment>
<keyword evidence="5" id="KW-0804">Transcription</keyword>
<feature type="domain" description="RNA polymerase sigma factor 70 region 4 type 2" evidence="7">
    <location>
        <begin position="108"/>
        <end position="157"/>
    </location>
</feature>
<dbReference type="SUPFAM" id="SSF88659">
    <property type="entry name" value="Sigma3 and sigma4 domains of RNA polymerase sigma factors"/>
    <property type="match status" value="1"/>
</dbReference>
<evidence type="ECO:0000313" key="9">
    <source>
        <dbReference type="Proteomes" id="UP000642748"/>
    </source>
</evidence>
<sequence>MGGHVVRSEADEDYVEYVSARLPALKRLAHLLCGDDHRADDLVQESVTKLYTRWHNARKATNLDSYVRAIVVRTHIDNGRRPWSRVRLFGHPPDQARPESSTTEDRAVLRAALAALPAGQRAVLVLRFLCDLPVAEVGELLGCSPGTVKSQTSHGLANVRQALTRLGYPMTAMGSWKNG</sequence>
<dbReference type="NCBIfam" id="TIGR02937">
    <property type="entry name" value="sigma70-ECF"/>
    <property type="match status" value="1"/>
</dbReference>
<evidence type="ECO:0000256" key="4">
    <source>
        <dbReference type="ARBA" id="ARBA00023125"/>
    </source>
</evidence>
<dbReference type="InterPro" id="IPR013325">
    <property type="entry name" value="RNA_pol_sigma_r2"/>
</dbReference>
<dbReference type="EMBL" id="BONZ01000067">
    <property type="protein sequence ID" value="GIH18488.1"/>
    <property type="molecule type" value="Genomic_DNA"/>
</dbReference>
<dbReference type="InterPro" id="IPR014284">
    <property type="entry name" value="RNA_pol_sigma-70_dom"/>
</dbReference>
<keyword evidence="2" id="KW-0805">Transcription regulation</keyword>
<evidence type="ECO:0000259" key="7">
    <source>
        <dbReference type="Pfam" id="PF08281"/>
    </source>
</evidence>
<accession>A0A8J3QZ08</accession>
<keyword evidence="3" id="KW-0731">Sigma factor</keyword>
<keyword evidence="9" id="KW-1185">Reference proteome</keyword>
<dbReference type="Gene3D" id="1.10.1740.10">
    <property type="match status" value="1"/>
</dbReference>
<dbReference type="InterPro" id="IPR036388">
    <property type="entry name" value="WH-like_DNA-bd_sf"/>
</dbReference>
<dbReference type="PANTHER" id="PTHR43133:SF50">
    <property type="entry name" value="ECF RNA POLYMERASE SIGMA FACTOR SIGM"/>
    <property type="match status" value="1"/>
</dbReference>
<dbReference type="SUPFAM" id="SSF88946">
    <property type="entry name" value="Sigma2 domain of RNA polymerase sigma factors"/>
    <property type="match status" value="1"/>
</dbReference>
<comment type="similarity">
    <text evidence="1">Belongs to the sigma-70 factor family. ECF subfamily.</text>
</comment>
<protein>
    <submittedName>
        <fullName evidence="8">RNA polymerase sigma24 factor</fullName>
    </submittedName>
</protein>
<keyword evidence="4" id="KW-0238">DNA-binding</keyword>
<dbReference type="Pfam" id="PF08281">
    <property type="entry name" value="Sigma70_r4_2"/>
    <property type="match status" value="1"/>
</dbReference>
<organism evidence="8 9">
    <name type="scientific">Rugosimonospora africana</name>
    <dbReference type="NCBI Taxonomy" id="556532"/>
    <lineage>
        <taxon>Bacteria</taxon>
        <taxon>Bacillati</taxon>
        <taxon>Actinomycetota</taxon>
        <taxon>Actinomycetes</taxon>
        <taxon>Micromonosporales</taxon>
        <taxon>Micromonosporaceae</taxon>
        <taxon>Rugosimonospora</taxon>
    </lineage>
</organism>
<evidence type="ECO:0000313" key="8">
    <source>
        <dbReference type="EMBL" id="GIH18488.1"/>
    </source>
</evidence>
<evidence type="ECO:0000259" key="6">
    <source>
        <dbReference type="Pfam" id="PF04542"/>
    </source>
</evidence>
<dbReference type="Gene3D" id="1.10.10.10">
    <property type="entry name" value="Winged helix-like DNA-binding domain superfamily/Winged helix DNA-binding domain"/>
    <property type="match status" value="1"/>
</dbReference>
<name>A0A8J3QZ08_9ACTN</name>
<dbReference type="InterPro" id="IPR013324">
    <property type="entry name" value="RNA_pol_sigma_r3/r4-like"/>
</dbReference>
<dbReference type="InterPro" id="IPR013249">
    <property type="entry name" value="RNA_pol_sigma70_r4_t2"/>
</dbReference>
<dbReference type="PANTHER" id="PTHR43133">
    <property type="entry name" value="RNA POLYMERASE ECF-TYPE SIGMA FACTO"/>
    <property type="match status" value="1"/>
</dbReference>